<evidence type="ECO:0000313" key="2">
    <source>
        <dbReference type="Proteomes" id="UP001230426"/>
    </source>
</evidence>
<evidence type="ECO:0000313" key="1">
    <source>
        <dbReference type="EMBL" id="MDP9865926.1"/>
    </source>
</evidence>
<organism evidence="1 2">
    <name type="scientific">Streptosporangium brasiliense</name>
    <dbReference type="NCBI Taxonomy" id="47480"/>
    <lineage>
        <taxon>Bacteria</taxon>
        <taxon>Bacillati</taxon>
        <taxon>Actinomycetota</taxon>
        <taxon>Actinomycetes</taxon>
        <taxon>Streptosporangiales</taxon>
        <taxon>Streptosporangiaceae</taxon>
        <taxon>Streptosporangium</taxon>
    </lineage>
</organism>
<proteinExistence type="predicted"/>
<dbReference type="EMBL" id="JAUSRB010000002">
    <property type="protein sequence ID" value="MDP9865926.1"/>
    <property type="molecule type" value="Genomic_DNA"/>
</dbReference>
<reference evidence="1 2" key="1">
    <citation type="submission" date="2023-07" db="EMBL/GenBank/DDBJ databases">
        <title>Sequencing the genomes of 1000 actinobacteria strains.</title>
        <authorList>
            <person name="Klenk H.-P."/>
        </authorList>
    </citation>
    <scope>NUCLEOTIDE SEQUENCE [LARGE SCALE GENOMIC DNA]</scope>
    <source>
        <strain evidence="1 2">DSM 44109</strain>
    </source>
</reference>
<dbReference type="RefSeq" id="WP_306865859.1">
    <property type="nucleotide sequence ID" value="NZ_JAUSRB010000002.1"/>
</dbReference>
<protein>
    <submittedName>
        <fullName evidence="1">Uncharacterized protein</fullName>
    </submittedName>
</protein>
<keyword evidence="2" id="KW-1185">Reference proteome</keyword>
<sequence length="185" mass="19972">MGIRKDLRRALGAGRPVRVRRAIKGADRLSGYVIGVGRTWVLLQEISCELRLDGYAAVRLRDVESASGAGWAGSDFTHRALRSAGERARPLPGVDLDSTAGLIETLGAGFPLLGLHIERVDPDVMYVGHARGITRKGRLRLQEISSKAVWESTCVRHRLADTTRVDAGGGYLDALHRVGGVPPVC</sequence>
<comment type="caution">
    <text evidence="1">The sequence shown here is derived from an EMBL/GenBank/DDBJ whole genome shotgun (WGS) entry which is preliminary data.</text>
</comment>
<gene>
    <name evidence="1" type="ORF">J2S55_005192</name>
</gene>
<name>A0ABT9RAP0_9ACTN</name>
<accession>A0ABT9RAP0</accession>
<dbReference type="Proteomes" id="UP001230426">
    <property type="component" value="Unassembled WGS sequence"/>
</dbReference>